<comment type="caution">
    <text evidence="4">The sequence shown here is derived from an EMBL/GenBank/DDBJ whole genome shotgun (WGS) entry which is preliminary data.</text>
</comment>
<sequence length="414" mass="45030">MISSDQHDRRGRGSGPAVRRRPSLRRTRHFSRVILLMVLSLVAVAAGCTGASEPGSPGERSGPAVEITDVLGRHVTVKAPSARILVDGSRLLYTTSLLDKQNPVRRIVGWPKDLLDNDPGTYQTYLRQFPQLAGIPTIGELYDGSFSVEQAIALRPDVFVASASAFKTAQDAGVIDRLGKVGIPTVFIDYFVDPIKNTVPSVELMGALLDRKAEAANFIAYYRSAVDGVRSRLDAAKQPATATFLWRAPGYFDCCSSFARSNLAAIVNYAGGENLADDLLPGQQGSISPETVLSRNPQVVIATGANWAPNTPAKPGSFVPLGYDQSPARAQAQLRAIIDRQAGFSQLGAVQQHRTYAVWHHFYDSPYNFLAIQWFAKWMHPDLFADVDPDAGLRALHEKFLPVPVGGAFWAELS</sequence>
<feature type="region of interest" description="Disordered" evidence="2">
    <location>
        <begin position="1"/>
        <end position="23"/>
    </location>
</feature>
<dbReference type="EMBL" id="JAHKNI010000004">
    <property type="protein sequence ID" value="MBU3062513.1"/>
    <property type="molecule type" value="Genomic_DNA"/>
</dbReference>
<evidence type="ECO:0000313" key="5">
    <source>
        <dbReference type="EMBL" id="MBU3065653.1"/>
    </source>
</evidence>
<name>A0ABS6AXA0_9NOCA</name>
<dbReference type="Pfam" id="PF01497">
    <property type="entry name" value="Peripla_BP_2"/>
    <property type="match status" value="1"/>
</dbReference>
<organism evidence="4 6">
    <name type="scientific">Nocardia albiluteola</name>
    <dbReference type="NCBI Taxonomy" id="2842303"/>
    <lineage>
        <taxon>Bacteria</taxon>
        <taxon>Bacillati</taxon>
        <taxon>Actinomycetota</taxon>
        <taxon>Actinomycetes</taxon>
        <taxon>Mycobacteriales</taxon>
        <taxon>Nocardiaceae</taxon>
        <taxon>Nocardia</taxon>
    </lineage>
</organism>
<dbReference type="SUPFAM" id="SSF53807">
    <property type="entry name" value="Helical backbone' metal receptor"/>
    <property type="match status" value="1"/>
</dbReference>
<dbReference type="Proteomes" id="UP000733379">
    <property type="component" value="Unassembled WGS sequence"/>
</dbReference>
<dbReference type="InterPro" id="IPR002491">
    <property type="entry name" value="ABC_transptr_periplasmic_BD"/>
</dbReference>
<dbReference type="EMBL" id="JAHKNI010000011">
    <property type="protein sequence ID" value="MBU3065653.1"/>
    <property type="molecule type" value="Genomic_DNA"/>
</dbReference>
<keyword evidence="6" id="KW-1185">Reference proteome</keyword>
<evidence type="ECO:0000256" key="2">
    <source>
        <dbReference type="SAM" id="MobiDB-lite"/>
    </source>
</evidence>
<dbReference type="PANTHER" id="PTHR30535">
    <property type="entry name" value="VITAMIN B12-BINDING PROTEIN"/>
    <property type="match status" value="1"/>
</dbReference>
<evidence type="ECO:0000313" key="6">
    <source>
        <dbReference type="Proteomes" id="UP000733379"/>
    </source>
</evidence>
<accession>A0ABS6AXA0</accession>
<protein>
    <submittedName>
        <fullName evidence="4">ABC transporter substrate-binding protein</fullName>
    </submittedName>
</protein>
<evidence type="ECO:0000313" key="4">
    <source>
        <dbReference type="EMBL" id="MBU3062513.1"/>
    </source>
</evidence>
<dbReference type="Gene3D" id="3.40.50.1980">
    <property type="entry name" value="Nitrogenase molybdenum iron protein domain"/>
    <property type="match status" value="2"/>
</dbReference>
<dbReference type="RefSeq" id="WP_215917438.1">
    <property type="nucleotide sequence ID" value="NZ_JAHKNI010000004.1"/>
</dbReference>
<evidence type="ECO:0000259" key="3">
    <source>
        <dbReference type="PROSITE" id="PS50983"/>
    </source>
</evidence>
<proteinExistence type="inferred from homology"/>
<gene>
    <name evidence="4" type="ORF">KO481_13395</name>
    <name evidence="5" type="ORF">KO481_29515</name>
</gene>
<dbReference type="PANTHER" id="PTHR30535:SF34">
    <property type="entry name" value="MOLYBDATE-BINDING PROTEIN MOLA"/>
    <property type="match status" value="1"/>
</dbReference>
<feature type="domain" description="Fe/B12 periplasmic-binding" evidence="3">
    <location>
        <begin position="83"/>
        <end position="387"/>
    </location>
</feature>
<dbReference type="PROSITE" id="PS50983">
    <property type="entry name" value="FE_B12_PBP"/>
    <property type="match status" value="1"/>
</dbReference>
<reference evidence="4 6" key="1">
    <citation type="submission" date="2021-06" db="EMBL/GenBank/DDBJ databases">
        <title>Actinomycetes sequencing.</title>
        <authorList>
            <person name="Shan Q."/>
        </authorList>
    </citation>
    <scope>NUCLEOTIDE SEQUENCE [LARGE SCALE GENOMIC DNA]</scope>
    <source>
        <strain evidence="4 6">NEAU-G5</strain>
    </source>
</reference>
<comment type="similarity">
    <text evidence="1">Belongs to the bacterial solute-binding protein 8 family.</text>
</comment>
<evidence type="ECO:0000256" key="1">
    <source>
        <dbReference type="ARBA" id="ARBA00008814"/>
    </source>
</evidence>
<dbReference type="InterPro" id="IPR050902">
    <property type="entry name" value="ABC_Transporter_SBP"/>
</dbReference>